<evidence type="ECO:0000313" key="3">
    <source>
        <dbReference type="Proteomes" id="UP000504633"/>
    </source>
</evidence>
<dbReference type="AlphaFoldDB" id="A0A6J1M9D0"/>
<dbReference type="KEGG" id="dhe:111603521"/>
<reference evidence="4" key="1">
    <citation type="submission" date="2025-08" db="UniProtKB">
        <authorList>
            <consortium name="RefSeq"/>
        </authorList>
    </citation>
    <scope>IDENTIFICATION</scope>
    <source>
        <strain evidence="4">15085-1641.00</strain>
        <tissue evidence="4">Whole body</tissue>
    </source>
</reference>
<dbReference type="Proteomes" id="UP000504633">
    <property type="component" value="Unplaced"/>
</dbReference>
<dbReference type="OMA" id="NCKPKSG"/>
<dbReference type="RefSeq" id="XP_023176917.2">
    <property type="nucleotide sequence ID" value="XM_023321149.2"/>
</dbReference>
<proteinExistence type="predicted"/>
<dbReference type="GeneID" id="111603521"/>
<feature type="region of interest" description="Disordered" evidence="1">
    <location>
        <begin position="84"/>
        <end position="155"/>
    </location>
</feature>
<accession>A0A6J1M9D0</accession>
<protein>
    <submittedName>
        <fullName evidence="4">Uncharacterized protein LOC111603521 isoform X1</fullName>
    </submittedName>
</protein>
<keyword evidence="3" id="KW-1185">Reference proteome</keyword>
<feature type="compositionally biased region" description="Acidic residues" evidence="1">
    <location>
        <begin position="325"/>
        <end position="346"/>
    </location>
</feature>
<keyword evidence="2" id="KW-0732">Signal</keyword>
<evidence type="ECO:0000256" key="2">
    <source>
        <dbReference type="SAM" id="SignalP"/>
    </source>
</evidence>
<feature type="compositionally biased region" description="Polar residues" evidence="1">
    <location>
        <begin position="145"/>
        <end position="155"/>
    </location>
</feature>
<evidence type="ECO:0000313" key="4">
    <source>
        <dbReference type="RefSeq" id="XP_023176917.2"/>
    </source>
</evidence>
<feature type="chain" id="PRO_5026789129" evidence="2">
    <location>
        <begin position="19"/>
        <end position="478"/>
    </location>
</feature>
<feature type="compositionally biased region" description="Acidic residues" evidence="1">
    <location>
        <begin position="119"/>
        <end position="129"/>
    </location>
</feature>
<dbReference type="OrthoDB" id="7867795at2759"/>
<feature type="signal peptide" evidence="2">
    <location>
        <begin position="1"/>
        <end position="18"/>
    </location>
</feature>
<sequence length="478" mass="54568">MLLMRVGLLCALLTFIAAYPLEAAVKPVRNEELDPAEYPDLTNGLSDAEVESTLNGLSLDDLNALNKLLDDAGNGPFDLKASLRGHHRQAKKQPYADVDSVNEDQESALKPDRQTEDDACHDEDEEEEKDNCTQQPKCNKRPTTRRCSGTTRKSTTPCRSLDGFLDIHLDGSKSDRNKAKLKCKTVEECDPEDTMCLQRLQHRSMQRPSMHDFATVSENHGPFAMDSLEKLAAQAHRNDALKLNRQLKNWNVKEDAIPEVSNMDYDKLANVDAFKESPKVDSAWARVNVAEDEVGQSQQNEKLLNMPYERHELARSANGRRQRQEEEEDDKQTEELDENMQLDDPAELGVNEGDSFIAHNARDPLRYLIQTDEGYGKSEIEPIENQLRTDREHSEMLNYEPYQPANKRVPLQDQLQQSKRIKRENNIRKCDDDSAENNNNESYLKKLMDSFPRDKNVPSNLNVAIRLAELTHLRVKRS</sequence>
<evidence type="ECO:0000256" key="1">
    <source>
        <dbReference type="SAM" id="MobiDB-lite"/>
    </source>
</evidence>
<feature type="region of interest" description="Disordered" evidence="1">
    <location>
        <begin position="313"/>
        <end position="346"/>
    </location>
</feature>
<gene>
    <name evidence="4" type="primary">LOC111603521</name>
</gene>
<organism evidence="3 4">
    <name type="scientific">Drosophila hydei</name>
    <name type="common">Fruit fly</name>
    <dbReference type="NCBI Taxonomy" id="7224"/>
    <lineage>
        <taxon>Eukaryota</taxon>
        <taxon>Metazoa</taxon>
        <taxon>Ecdysozoa</taxon>
        <taxon>Arthropoda</taxon>
        <taxon>Hexapoda</taxon>
        <taxon>Insecta</taxon>
        <taxon>Pterygota</taxon>
        <taxon>Neoptera</taxon>
        <taxon>Endopterygota</taxon>
        <taxon>Diptera</taxon>
        <taxon>Brachycera</taxon>
        <taxon>Muscomorpha</taxon>
        <taxon>Ephydroidea</taxon>
        <taxon>Drosophilidae</taxon>
        <taxon>Drosophila</taxon>
    </lineage>
</organism>
<name>A0A6J1M9D0_DROHY</name>
<feature type="compositionally biased region" description="Basic and acidic residues" evidence="1">
    <location>
        <begin position="107"/>
        <end position="118"/>
    </location>
</feature>